<proteinExistence type="predicted"/>
<keyword evidence="2" id="KW-1185">Reference proteome</keyword>
<dbReference type="EMBL" id="JARBHB010000004">
    <property type="protein sequence ID" value="KAJ8885862.1"/>
    <property type="molecule type" value="Genomic_DNA"/>
</dbReference>
<organism evidence="1 2">
    <name type="scientific">Dryococelus australis</name>
    <dbReference type="NCBI Taxonomy" id="614101"/>
    <lineage>
        <taxon>Eukaryota</taxon>
        <taxon>Metazoa</taxon>
        <taxon>Ecdysozoa</taxon>
        <taxon>Arthropoda</taxon>
        <taxon>Hexapoda</taxon>
        <taxon>Insecta</taxon>
        <taxon>Pterygota</taxon>
        <taxon>Neoptera</taxon>
        <taxon>Polyneoptera</taxon>
        <taxon>Phasmatodea</taxon>
        <taxon>Verophasmatodea</taxon>
        <taxon>Anareolatae</taxon>
        <taxon>Phasmatidae</taxon>
        <taxon>Eurycanthinae</taxon>
        <taxon>Dryococelus</taxon>
    </lineage>
</organism>
<evidence type="ECO:0000313" key="1">
    <source>
        <dbReference type="EMBL" id="KAJ8885862.1"/>
    </source>
</evidence>
<accession>A0ABQ9HNP3</accession>
<comment type="caution">
    <text evidence="1">The sequence shown here is derived from an EMBL/GenBank/DDBJ whole genome shotgun (WGS) entry which is preliminary data.</text>
</comment>
<evidence type="ECO:0000313" key="2">
    <source>
        <dbReference type="Proteomes" id="UP001159363"/>
    </source>
</evidence>
<name>A0ABQ9HNP3_9NEOP</name>
<dbReference type="Proteomes" id="UP001159363">
    <property type="component" value="Chromosome X"/>
</dbReference>
<reference evidence="1 2" key="1">
    <citation type="submission" date="2023-02" db="EMBL/GenBank/DDBJ databases">
        <title>LHISI_Scaffold_Assembly.</title>
        <authorList>
            <person name="Stuart O.P."/>
            <person name="Cleave R."/>
            <person name="Magrath M.J.L."/>
            <person name="Mikheyev A.S."/>
        </authorList>
    </citation>
    <scope>NUCLEOTIDE SEQUENCE [LARGE SCALE GENOMIC DNA]</scope>
    <source>
        <strain evidence="1">Daus_M_001</strain>
        <tissue evidence="1">Leg muscle</tissue>
    </source>
</reference>
<protein>
    <submittedName>
        <fullName evidence="1">Uncharacterized protein</fullName>
    </submittedName>
</protein>
<sequence>MLEVSFDNVAEDSEEIVDNAYKLKELIKKLKEKCAAAGKVGKMKIISLVFNTWTHHIIATVFNMSDHLVRITRDLVIDQGILSELGMKNCFGIQPQMVTTICGFYGRDDYYV</sequence>
<gene>
    <name evidence="1" type="ORF">PR048_012068</name>
</gene>